<feature type="domain" description="Glycosyltransferase subfamily 4-like N-terminal" evidence="2">
    <location>
        <begin position="29"/>
        <end position="171"/>
    </location>
</feature>
<evidence type="ECO:0000259" key="1">
    <source>
        <dbReference type="Pfam" id="PF00534"/>
    </source>
</evidence>
<dbReference type="PANTHER" id="PTHR12526">
    <property type="entry name" value="GLYCOSYLTRANSFERASE"/>
    <property type="match status" value="1"/>
</dbReference>
<evidence type="ECO:0000313" key="3">
    <source>
        <dbReference type="EMBL" id="QAY18873.1"/>
    </source>
</evidence>
<proteinExistence type="predicted"/>
<dbReference type="CDD" id="cd03801">
    <property type="entry name" value="GT4_PimA-like"/>
    <property type="match status" value="1"/>
</dbReference>
<evidence type="ECO:0000259" key="2">
    <source>
        <dbReference type="Pfam" id="PF13439"/>
    </source>
</evidence>
<dbReference type="InterPro" id="IPR028098">
    <property type="entry name" value="Glyco_trans_4-like_N"/>
</dbReference>
<dbReference type="SUPFAM" id="SSF53756">
    <property type="entry name" value="UDP-Glycosyltransferase/glycogen phosphorylase"/>
    <property type="match status" value="1"/>
</dbReference>
<name>A0A481RCC3_HALEZ</name>
<organism evidence="3 4">
    <name type="scientific">Halorubrum ezzemoulense</name>
    <name type="common">Halorubrum chaoviator</name>
    <dbReference type="NCBI Taxonomy" id="337243"/>
    <lineage>
        <taxon>Archaea</taxon>
        <taxon>Methanobacteriati</taxon>
        <taxon>Methanobacteriota</taxon>
        <taxon>Stenosarchaea group</taxon>
        <taxon>Halobacteria</taxon>
        <taxon>Halobacteriales</taxon>
        <taxon>Haloferacaceae</taxon>
        <taxon>Halorubrum</taxon>
    </lineage>
</organism>
<dbReference type="GO" id="GO:0016757">
    <property type="term" value="F:glycosyltransferase activity"/>
    <property type="evidence" value="ECO:0007669"/>
    <property type="project" value="InterPro"/>
</dbReference>
<gene>
    <name evidence="3" type="ORF">EO776_01950</name>
</gene>
<dbReference type="InterPro" id="IPR001296">
    <property type="entry name" value="Glyco_trans_1"/>
</dbReference>
<evidence type="ECO:0000313" key="4">
    <source>
        <dbReference type="Proteomes" id="UP000293073"/>
    </source>
</evidence>
<dbReference type="Pfam" id="PF13439">
    <property type="entry name" value="Glyco_transf_4"/>
    <property type="match status" value="1"/>
</dbReference>
<dbReference type="KEGG" id="hezz:EO776_01950"/>
<feature type="domain" description="Glycosyl transferase family 1" evidence="1">
    <location>
        <begin position="183"/>
        <end position="340"/>
    </location>
</feature>
<dbReference type="AlphaFoldDB" id="A0A481RCC3"/>
<accession>A0A481RCC3</accession>
<dbReference type="Gene3D" id="3.40.50.2000">
    <property type="entry name" value="Glycogen Phosphorylase B"/>
    <property type="match status" value="2"/>
</dbReference>
<dbReference type="PANTHER" id="PTHR12526:SF630">
    <property type="entry name" value="GLYCOSYLTRANSFERASE"/>
    <property type="match status" value="1"/>
</dbReference>
<dbReference type="Proteomes" id="UP000293073">
    <property type="component" value="Chromosome"/>
</dbReference>
<sequence length="366" mass="41462">MDQILVLVNEVEHTSIPIEIADHMEEAMDISITIVSFFDNRIQKSVRETLSSKSIDVVCLGGTSRFDIKAWRNFQLELNNGYDLVHTHQNFSGSVARLVAYLEGVPIINTEHRDHESLSQLQNIVNSPTLPLADRIISNSQVTQNSFRWYEQLLIDHDQLRVIHNGVDVEQIQNVISDTSVAKDDIFRVCTAARMVPIKNQSNLIRAFYLVNKQHPDSELILLGDGPLRGELEQLTAELQIEDHIRFKGNVPRREVYEVFARSDVFAIPSHSEGFCVAAVEAMASELPVVASDIAVFHEVIQDGGLFVDQTNPEAFAQGILALKEDEDKYQKTSMKAKQRATTKFSLDKCTNEYYRVYKDVLEENT</sequence>
<dbReference type="Pfam" id="PF00534">
    <property type="entry name" value="Glycos_transf_1"/>
    <property type="match status" value="1"/>
</dbReference>
<dbReference type="EMBL" id="CP034940">
    <property type="protein sequence ID" value="QAY18873.1"/>
    <property type="molecule type" value="Genomic_DNA"/>
</dbReference>
<protein>
    <submittedName>
        <fullName evidence="3">Glycosyltransferase family 1 protein</fullName>
    </submittedName>
</protein>
<keyword evidence="3" id="KW-0808">Transferase</keyword>
<reference evidence="4" key="1">
    <citation type="submission" date="2019-01" db="EMBL/GenBank/DDBJ databases">
        <title>Complete genome of Halorubrum ezzemoulense strain FB21.</title>
        <authorList>
            <person name="Feng Y."/>
            <person name="Louyakis A.S."/>
            <person name="Papke R.T."/>
            <person name="Gogarten J.P."/>
        </authorList>
    </citation>
    <scope>NUCLEOTIDE SEQUENCE [LARGE SCALE GENOMIC DNA]</scope>
    <source>
        <strain evidence="4">Fb21</strain>
    </source>
</reference>